<dbReference type="STRING" id="634771.SAMN04488128_1011605"/>
<dbReference type="PANTHER" id="PTHR13748:SF62">
    <property type="entry name" value="COBW DOMAIN-CONTAINING PROTEIN"/>
    <property type="match status" value="1"/>
</dbReference>
<keyword evidence="1" id="KW-0547">Nucleotide-binding</keyword>
<dbReference type="SMART" id="SM00833">
    <property type="entry name" value="CobW_C"/>
    <property type="match status" value="1"/>
</dbReference>
<dbReference type="InterPro" id="IPR003495">
    <property type="entry name" value="CobW/HypB/UreG_nucleotide-bd"/>
</dbReference>
<keyword evidence="2" id="KW-0378">Hydrolase</keyword>
<dbReference type="RefSeq" id="WP_078668196.1">
    <property type="nucleotide sequence ID" value="NZ_FUWZ01000001.1"/>
</dbReference>
<dbReference type="Gene3D" id="3.40.50.300">
    <property type="entry name" value="P-loop containing nucleotide triphosphate hydrolases"/>
    <property type="match status" value="1"/>
</dbReference>
<evidence type="ECO:0000313" key="8">
    <source>
        <dbReference type="EMBL" id="SJZ78991.1"/>
    </source>
</evidence>
<proteinExistence type="inferred from homology"/>
<dbReference type="Pfam" id="PF02492">
    <property type="entry name" value="cobW"/>
    <property type="match status" value="1"/>
</dbReference>
<comment type="catalytic activity">
    <reaction evidence="6">
        <text>GTP + H2O = GDP + phosphate + H(+)</text>
        <dbReference type="Rhea" id="RHEA:19669"/>
        <dbReference type="ChEBI" id="CHEBI:15377"/>
        <dbReference type="ChEBI" id="CHEBI:15378"/>
        <dbReference type="ChEBI" id="CHEBI:37565"/>
        <dbReference type="ChEBI" id="CHEBI:43474"/>
        <dbReference type="ChEBI" id="CHEBI:58189"/>
    </reaction>
    <physiologicalReaction direction="left-to-right" evidence="6">
        <dbReference type="Rhea" id="RHEA:19670"/>
    </physiologicalReaction>
</comment>
<dbReference type="AlphaFoldDB" id="A0A1T4NI28"/>
<dbReference type="InterPro" id="IPR027417">
    <property type="entry name" value="P-loop_NTPase"/>
</dbReference>
<protein>
    <submittedName>
        <fullName evidence="8">GTPase, G3E family</fullName>
    </submittedName>
</protein>
<reference evidence="9" key="1">
    <citation type="submission" date="2017-02" db="EMBL/GenBank/DDBJ databases">
        <authorList>
            <person name="Varghese N."/>
            <person name="Submissions S."/>
        </authorList>
    </citation>
    <scope>NUCLEOTIDE SEQUENCE [LARGE SCALE GENOMIC DNA]</scope>
    <source>
        <strain evidence="9">DSM 22224</strain>
    </source>
</reference>
<evidence type="ECO:0000256" key="1">
    <source>
        <dbReference type="ARBA" id="ARBA00022741"/>
    </source>
</evidence>
<comment type="function">
    <text evidence="5">Zinc chaperone that directly transfers zinc cofactor to target proteins, thereby activating them. Zinc is transferred from the CXCC motif in the GTPase domain to the zinc binding site in target proteins in a process requiring GTP hydrolysis.</text>
</comment>
<accession>A0A1T4NI28</accession>
<evidence type="ECO:0000256" key="3">
    <source>
        <dbReference type="ARBA" id="ARBA00023186"/>
    </source>
</evidence>
<evidence type="ECO:0000256" key="6">
    <source>
        <dbReference type="ARBA" id="ARBA00049117"/>
    </source>
</evidence>
<comment type="similarity">
    <text evidence="4">Belongs to the SIMIBI class G3E GTPase family. ZNG1 subfamily.</text>
</comment>
<dbReference type="PANTHER" id="PTHR13748">
    <property type="entry name" value="COBW-RELATED"/>
    <property type="match status" value="1"/>
</dbReference>
<dbReference type="InterPro" id="IPR051316">
    <property type="entry name" value="Zinc-reg_GTPase_activator"/>
</dbReference>
<evidence type="ECO:0000256" key="4">
    <source>
        <dbReference type="ARBA" id="ARBA00034320"/>
    </source>
</evidence>
<dbReference type="GO" id="GO:0000166">
    <property type="term" value="F:nucleotide binding"/>
    <property type="evidence" value="ECO:0007669"/>
    <property type="project" value="UniProtKB-KW"/>
</dbReference>
<dbReference type="SUPFAM" id="SSF52540">
    <property type="entry name" value="P-loop containing nucleoside triphosphate hydrolases"/>
    <property type="match status" value="1"/>
</dbReference>
<dbReference type="Pfam" id="PF07683">
    <property type="entry name" value="CobW_C"/>
    <property type="match status" value="1"/>
</dbReference>
<gene>
    <name evidence="8" type="ORF">SAMN04488128_1011605</name>
</gene>
<dbReference type="InterPro" id="IPR011629">
    <property type="entry name" value="CobW-like_C"/>
</dbReference>
<dbReference type="Proteomes" id="UP000190367">
    <property type="component" value="Unassembled WGS sequence"/>
</dbReference>
<dbReference type="OrthoDB" id="9808822at2"/>
<evidence type="ECO:0000256" key="5">
    <source>
        <dbReference type="ARBA" id="ARBA00045658"/>
    </source>
</evidence>
<dbReference type="GO" id="GO:0016787">
    <property type="term" value="F:hydrolase activity"/>
    <property type="evidence" value="ECO:0007669"/>
    <property type="project" value="UniProtKB-KW"/>
</dbReference>
<feature type="domain" description="CobW C-terminal" evidence="7">
    <location>
        <begin position="227"/>
        <end position="320"/>
    </location>
</feature>
<evidence type="ECO:0000256" key="2">
    <source>
        <dbReference type="ARBA" id="ARBA00022801"/>
    </source>
</evidence>
<name>A0A1T4NI28_9BACT</name>
<keyword evidence="3" id="KW-0143">Chaperone</keyword>
<dbReference type="InterPro" id="IPR036627">
    <property type="entry name" value="CobW-likC_sf"/>
</dbReference>
<dbReference type="Gene3D" id="3.30.1220.10">
    <property type="entry name" value="CobW-like, C-terminal domain"/>
    <property type="match status" value="1"/>
</dbReference>
<dbReference type="GO" id="GO:0005737">
    <property type="term" value="C:cytoplasm"/>
    <property type="evidence" value="ECO:0007669"/>
    <property type="project" value="TreeGrafter"/>
</dbReference>
<evidence type="ECO:0000313" key="9">
    <source>
        <dbReference type="Proteomes" id="UP000190367"/>
    </source>
</evidence>
<organism evidence="8 9">
    <name type="scientific">Chitinophaga eiseniae</name>
    <dbReference type="NCBI Taxonomy" id="634771"/>
    <lineage>
        <taxon>Bacteria</taxon>
        <taxon>Pseudomonadati</taxon>
        <taxon>Bacteroidota</taxon>
        <taxon>Chitinophagia</taxon>
        <taxon>Chitinophagales</taxon>
        <taxon>Chitinophagaceae</taxon>
        <taxon>Chitinophaga</taxon>
    </lineage>
</organism>
<sequence length="321" mass="35267">MQKKNPINVYLLTGFLGAGKTTLLNGLLQQSRDRRNIVIENEFGKVNIDASLVAAQIENIYELTSGCICCSLDNELLEVLGGILRLEEQPDQVFIETTGIADAGNIIGMFSIPDVKARFRLMSTVCVADAENVETRLEQVTEVGKQLSCADVIVLNKTKDLPVPEQLRLQALLENINPLAYITATADGLVAMADLQPQERRIPAPAARLSAGDTACAMPVEKTPHKINTVLFESPQPFDLQMLAFVLEMNFNVYTDQLYRIKGYVAVKDQPEKYLVQSTGNYLSIVPAGTWGDTPPSSTLVFIGKDLKSATIERILRPALK</sequence>
<evidence type="ECO:0000259" key="7">
    <source>
        <dbReference type="SMART" id="SM00833"/>
    </source>
</evidence>
<keyword evidence="9" id="KW-1185">Reference proteome</keyword>
<dbReference type="EMBL" id="FUWZ01000001">
    <property type="protein sequence ID" value="SJZ78991.1"/>
    <property type="molecule type" value="Genomic_DNA"/>
</dbReference>
<dbReference type="CDD" id="cd03112">
    <property type="entry name" value="CobW-like"/>
    <property type="match status" value="1"/>
</dbReference>
<dbReference type="SUPFAM" id="SSF90002">
    <property type="entry name" value="Hypothetical protein YjiA, C-terminal domain"/>
    <property type="match status" value="1"/>
</dbReference>